<keyword evidence="3" id="KW-1185">Reference proteome</keyword>
<evidence type="ECO:0000313" key="3">
    <source>
        <dbReference type="Proteomes" id="UP000027059"/>
    </source>
</evidence>
<accession>A0A059Y1I8</accession>
<protein>
    <submittedName>
        <fullName evidence="2">Uncharacterized protein</fullName>
    </submittedName>
</protein>
<dbReference type="EMBL" id="CP007243">
    <property type="protein sequence ID" value="AIA31421.1"/>
    <property type="molecule type" value="Genomic_DNA"/>
</dbReference>
<dbReference type="Proteomes" id="UP000027059">
    <property type="component" value="Chromosome"/>
</dbReference>
<sequence length="96" mass="10398">MGVLPTVGVQQVVEQLPVLAQQAAVPAGPGALPPPPAPEGIRDVVEISRTVRLEPVGEFSATDSREESPDVQDPRSPSRKNPDRRKNRRRSLDTRA</sequence>
<dbReference type="OrthoDB" id="9990424at2"/>
<reference evidence="3" key="1">
    <citation type="submission" date="2014-02" db="EMBL/GenBank/DDBJ databases">
        <title>Complete genome sequence and comparative genomic analysis of the nitrogen-fixing bacterium Leptospirillum ferriphilum YSK.</title>
        <authorList>
            <person name="Guo X."/>
            <person name="Yin H."/>
            <person name="Liang Y."/>
            <person name="Hu Q."/>
            <person name="Ma L."/>
            <person name="Xiao Y."/>
            <person name="Zhang X."/>
            <person name="Qiu G."/>
            <person name="Liu X."/>
        </authorList>
    </citation>
    <scope>NUCLEOTIDE SEQUENCE [LARGE SCALE GENOMIC DNA]</scope>
    <source>
        <strain evidence="3">YSK</strain>
    </source>
</reference>
<dbReference type="HOGENOM" id="CLU_2356310_0_0_0"/>
<dbReference type="AlphaFoldDB" id="A0A059Y1I8"/>
<proteinExistence type="predicted"/>
<name>A0A059Y1I8_9BACT</name>
<evidence type="ECO:0000313" key="2">
    <source>
        <dbReference type="EMBL" id="AIA31421.1"/>
    </source>
</evidence>
<dbReference type="RefSeq" id="WP_038504360.1">
    <property type="nucleotide sequence ID" value="NZ_CP007243.1"/>
</dbReference>
<dbReference type="KEGG" id="lfp:Y981_01395"/>
<gene>
    <name evidence="2" type="ORF">Y981_01395</name>
</gene>
<feature type="region of interest" description="Disordered" evidence="1">
    <location>
        <begin position="54"/>
        <end position="96"/>
    </location>
</feature>
<evidence type="ECO:0000256" key="1">
    <source>
        <dbReference type="SAM" id="MobiDB-lite"/>
    </source>
</evidence>
<organism evidence="2 3">
    <name type="scientific">Leptospirillum ferriphilum YSK</name>
    <dbReference type="NCBI Taxonomy" id="1441628"/>
    <lineage>
        <taxon>Bacteria</taxon>
        <taxon>Pseudomonadati</taxon>
        <taxon>Nitrospirota</taxon>
        <taxon>Nitrospiria</taxon>
        <taxon>Nitrospirales</taxon>
        <taxon>Nitrospiraceae</taxon>
        <taxon>Leptospirillum</taxon>
    </lineage>
</organism>
<reference evidence="2 3" key="2">
    <citation type="journal article" date="2015" name="Biomed. Res. Int.">
        <title>Effects of Arsenite Resistance on the Growth and Functional Gene Expression of Leptospirillum ferriphilum and Acidithiobacillus thiooxidans in Pure Culture and Coculture.</title>
        <authorList>
            <person name="Jiang H."/>
            <person name="Liang Y."/>
            <person name="Yin H."/>
            <person name="Xiao Y."/>
            <person name="Guo X."/>
            <person name="Xu Y."/>
            <person name="Hu Q."/>
            <person name="Liu H."/>
            <person name="Liu X."/>
        </authorList>
    </citation>
    <scope>NUCLEOTIDE SEQUENCE [LARGE SCALE GENOMIC DNA]</scope>
    <source>
        <strain evidence="2 3">YSK</strain>
    </source>
</reference>